<gene>
    <name evidence="1" type="ORF">IJ22_41410</name>
</gene>
<proteinExistence type="predicted"/>
<dbReference type="KEGG" id="pnp:IJ22_41410"/>
<sequence>MARFARKLLEVIVYLAMLITVLIYFTGKGLFIYEGF</sequence>
<reference evidence="1 2" key="2">
    <citation type="journal article" date="2016" name="Genome Announc.">
        <title>Complete Genome Sequences of Two Interactive Moderate Thermophiles, Paenibacillus napthalenovorans 32O-Y and Paenibacillus sp. 32O-W.</title>
        <authorList>
            <person name="Butler R.R.III."/>
            <person name="Wang J."/>
            <person name="Stark B.C."/>
            <person name="Pombert J.F."/>
        </authorList>
    </citation>
    <scope>NUCLEOTIDE SEQUENCE [LARGE SCALE GENOMIC DNA]</scope>
    <source>
        <strain evidence="1 2">32O-Y</strain>
    </source>
</reference>
<dbReference type="AlphaFoldDB" id="A0A0U2WAC7"/>
<keyword evidence="2" id="KW-1185">Reference proteome</keyword>
<protein>
    <submittedName>
        <fullName evidence="1">Uncharacterized protein</fullName>
    </submittedName>
</protein>
<organism evidence="1 2">
    <name type="scientific">Paenibacillus naphthalenovorans</name>
    <dbReference type="NCBI Taxonomy" id="162209"/>
    <lineage>
        <taxon>Bacteria</taxon>
        <taxon>Bacillati</taxon>
        <taxon>Bacillota</taxon>
        <taxon>Bacilli</taxon>
        <taxon>Bacillales</taxon>
        <taxon>Paenibacillaceae</taxon>
        <taxon>Paenibacillus</taxon>
    </lineage>
</organism>
<dbReference type="EMBL" id="CP013652">
    <property type="protein sequence ID" value="ALS24437.1"/>
    <property type="molecule type" value="Genomic_DNA"/>
</dbReference>
<evidence type="ECO:0000313" key="1">
    <source>
        <dbReference type="EMBL" id="ALS24437.1"/>
    </source>
</evidence>
<reference evidence="2" key="1">
    <citation type="submission" date="2015-12" db="EMBL/GenBank/DDBJ databases">
        <title>Complete genome sequences of two moderately thermophilic Paenibacillus species.</title>
        <authorList>
            <person name="Butler R.III."/>
            <person name="Wang J."/>
            <person name="Stark B.C."/>
            <person name="Pombert J.-F."/>
        </authorList>
    </citation>
    <scope>NUCLEOTIDE SEQUENCE [LARGE SCALE GENOMIC DNA]</scope>
    <source>
        <strain evidence="2">32O-Y</strain>
    </source>
</reference>
<evidence type="ECO:0000313" key="2">
    <source>
        <dbReference type="Proteomes" id="UP000061660"/>
    </source>
</evidence>
<name>A0A0U2WAC7_9BACL</name>
<dbReference type="Proteomes" id="UP000061660">
    <property type="component" value="Chromosome"/>
</dbReference>
<accession>A0A0U2WAC7</accession>